<keyword evidence="2" id="KW-1185">Reference proteome</keyword>
<evidence type="ECO:0000313" key="1">
    <source>
        <dbReference type="EMBL" id="KRN56003.1"/>
    </source>
</evidence>
<dbReference type="PATRIC" id="fig|1449336.4.peg.1706"/>
<reference evidence="1 2" key="1">
    <citation type="journal article" date="2015" name="Genome Announc.">
        <title>Expanding the biotechnology potential of lactobacilli through comparative genomics of 213 strains and associated genera.</title>
        <authorList>
            <person name="Sun Z."/>
            <person name="Harris H.M."/>
            <person name="McCann A."/>
            <person name="Guo C."/>
            <person name="Argimon S."/>
            <person name="Zhang W."/>
            <person name="Yang X."/>
            <person name="Jeffery I.B."/>
            <person name="Cooney J.C."/>
            <person name="Kagawa T.F."/>
            <person name="Liu W."/>
            <person name="Song Y."/>
            <person name="Salvetti E."/>
            <person name="Wrobel A."/>
            <person name="Rasinkangas P."/>
            <person name="Parkhill J."/>
            <person name="Rea M.C."/>
            <person name="O'Sullivan O."/>
            <person name="Ritari J."/>
            <person name="Douillard F.P."/>
            <person name="Paul Ross R."/>
            <person name="Yang R."/>
            <person name="Briner A.E."/>
            <person name="Felis G.E."/>
            <person name="de Vos W.M."/>
            <person name="Barrangou R."/>
            <person name="Klaenhammer T.R."/>
            <person name="Caufield P.W."/>
            <person name="Cui Y."/>
            <person name="Zhang H."/>
            <person name="O'Toole P.W."/>
        </authorList>
    </citation>
    <scope>NUCLEOTIDE SEQUENCE [LARGE SCALE GENOMIC DNA]</scope>
    <source>
        <strain evidence="1 2">DSM 20623</strain>
    </source>
</reference>
<gene>
    <name evidence="1" type="ORF">IV74_GL001672</name>
</gene>
<dbReference type="AlphaFoldDB" id="A0A0R2HTC1"/>
<accession>A0A0R2HTC1</accession>
<dbReference type="Proteomes" id="UP000051658">
    <property type="component" value="Unassembled WGS sequence"/>
</dbReference>
<organism evidence="1 2">
    <name type="scientific">Carnobacterium divergens DSM 20623</name>
    <dbReference type="NCBI Taxonomy" id="1449336"/>
    <lineage>
        <taxon>Bacteria</taxon>
        <taxon>Bacillati</taxon>
        <taxon>Bacillota</taxon>
        <taxon>Bacilli</taxon>
        <taxon>Lactobacillales</taxon>
        <taxon>Carnobacteriaceae</taxon>
        <taxon>Carnobacterium</taxon>
    </lineage>
</organism>
<sequence length="117" mass="13491">MLDMKKGLLIFISSLGVGASGDTGFTYLDYSKANKIKNILNKELKKSEINIEILLDDDENKNTDYKFYIVTPFVNSKYKTKELNGKPVFQFSKLDYHTKTVDNILFDLKQFYVESVV</sequence>
<proteinExistence type="predicted"/>
<dbReference type="EMBL" id="JQBS01000033">
    <property type="protein sequence ID" value="KRN56003.1"/>
    <property type="molecule type" value="Genomic_DNA"/>
</dbReference>
<protein>
    <submittedName>
        <fullName evidence="1">Uncharacterized protein</fullName>
    </submittedName>
</protein>
<name>A0A0R2HTC1_CARDV</name>
<evidence type="ECO:0000313" key="2">
    <source>
        <dbReference type="Proteomes" id="UP000051658"/>
    </source>
</evidence>
<comment type="caution">
    <text evidence="1">The sequence shown here is derived from an EMBL/GenBank/DDBJ whole genome shotgun (WGS) entry which is preliminary data.</text>
</comment>